<keyword evidence="8 13" id="KW-1133">Transmembrane helix</keyword>
<feature type="transmembrane region" description="Helical" evidence="13">
    <location>
        <begin position="89"/>
        <end position="112"/>
    </location>
</feature>
<evidence type="ECO:0000256" key="5">
    <source>
        <dbReference type="ARBA" id="ARBA00022692"/>
    </source>
</evidence>
<evidence type="ECO:0000256" key="13">
    <source>
        <dbReference type="SAM" id="Phobius"/>
    </source>
</evidence>
<reference evidence="14 15" key="1">
    <citation type="submission" date="2020-03" db="EMBL/GenBank/DDBJ databases">
        <title>Genomic Encyclopedia of Type Strains, Phase IV (KMG-IV): sequencing the most valuable type-strain genomes for metagenomic binning, comparative biology and taxonomic classification.</title>
        <authorList>
            <person name="Goeker M."/>
        </authorList>
    </citation>
    <scope>NUCLEOTIDE SEQUENCE [LARGE SCALE GENOMIC DNA]</scope>
    <source>
        <strain evidence="14 15">DSM 4736</strain>
    </source>
</reference>
<evidence type="ECO:0000256" key="11">
    <source>
        <dbReference type="ARBA" id="ARBA00023303"/>
    </source>
</evidence>
<dbReference type="PANTHER" id="PTHR31462:SF5">
    <property type="entry name" value="ENDOSOMAL_LYSOSOMAL PROTON CHANNEL TMEM175"/>
    <property type="match status" value="1"/>
</dbReference>
<comment type="similarity">
    <text evidence="2">Belongs to the TMEM175 family.</text>
</comment>
<evidence type="ECO:0000256" key="3">
    <source>
        <dbReference type="ARBA" id="ARBA00022448"/>
    </source>
</evidence>
<keyword evidence="3" id="KW-0813">Transport</keyword>
<dbReference type="AlphaFoldDB" id="A0A7X5YLK0"/>
<proteinExistence type="inferred from homology"/>
<comment type="caution">
    <text evidence="14">The sequence shown here is derived from an EMBL/GenBank/DDBJ whole genome shotgun (WGS) entry which is preliminary data.</text>
</comment>
<organism evidence="14 15">
    <name type="scientific">Brevundimonas alba</name>
    <dbReference type="NCBI Taxonomy" id="74314"/>
    <lineage>
        <taxon>Bacteria</taxon>
        <taxon>Pseudomonadati</taxon>
        <taxon>Pseudomonadota</taxon>
        <taxon>Alphaproteobacteria</taxon>
        <taxon>Caulobacterales</taxon>
        <taxon>Caulobacteraceae</taxon>
        <taxon>Brevundimonas</taxon>
    </lineage>
</organism>
<feature type="transmembrane region" description="Helical" evidence="13">
    <location>
        <begin position="57"/>
        <end position="77"/>
    </location>
</feature>
<sequence>MTMDMLEDKSGERDYALERLIMLSDGVFAIAITLLALELRPPEGWDHSLRSLGLLMWRQGLAFLLSFVVIAGFWIAHRKMFGRFRSADMGLTVLNLFMLCVITLVPVVNNMAFEGGPGGGGFTLYWAIFCLLGIANAGIWIYSAFVKPSLFRSPPPKQARRLILVTMLIMPVSMPLLGLVVAGAQVWVLAPVIALVLAARIFRSRLKQSIEPEWRS</sequence>
<keyword evidence="9" id="KW-0406">Ion transport</keyword>
<gene>
    <name evidence="14" type="ORF">GGQ87_002478</name>
</gene>
<keyword evidence="15" id="KW-1185">Reference proteome</keyword>
<keyword evidence="7" id="KW-0630">Potassium</keyword>
<evidence type="ECO:0000256" key="1">
    <source>
        <dbReference type="ARBA" id="ARBA00004141"/>
    </source>
</evidence>
<evidence type="ECO:0000256" key="4">
    <source>
        <dbReference type="ARBA" id="ARBA00022538"/>
    </source>
</evidence>
<dbReference type="EMBL" id="JAATJM010000002">
    <property type="protein sequence ID" value="NJC42183.1"/>
    <property type="molecule type" value="Genomic_DNA"/>
</dbReference>
<feature type="transmembrane region" description="Helical" evidence="13">
    <location>
        <begin position="162"/>
        <end position="180"/>
    </location>
</feature>
<keyword evidence="10 13" id="KW-0472">Membrane</keyword>
<dbReference type="GO" id="GO:0016020">
    <property type="term" value="C:membrane"/>
    <property type="evidence" value="ECO:0007669"/>
    <property type="project" value="UniProtKB-SubCell"/>
</dbReference>
<dbReference type="InterPro" id="IPR010617">
    <property type="entry name" value="TMEM175-like"/>
</dbReference>
<accession>A0A7X5YLK0</accession>
<protein>
    <submittedName>
        <fullName evidence="14">Putative membrane protein</fullName>
    </submittedName>
</protein>
<keyword evidence="4" id="KW-0633">Potassium transport</keyword>
<feature type="transmembrane region" description="Helical" evidence="13">
    <location>
        <begin position="124"/>
        <end position="142"/>
    </location>
</feature>
<evidence type="ECO:0000256" key="9">
    <source>
        <dbReference type="ARBA" id="ARBA00023065"/>
    </source>
</evidence>
<keyword evidence="11" id="KW-0407">Ion channel</keyword>
<evidence type="ECO:0000313" key="14">
    <source>
        <dbReference type="EMBL" id="NJC42183.1"/>
    </source>
</evidence>
<evidence type="ECO:0000256" key="8">
    <source>
        <dbReference type="ARBA" id="ARBA00022989"/>
    </source>
</evidence>
<comment type="subcellular location">
    <subcellularLocation>
        <location evidence="1">Membrane</location>
        <topology evidence="1">Multi-pass membrane protein</topology>
    </subcellularLocation>
</comment>
<evidence type="ECO:0000313" key="15">
    <source>
        <dbReference type="Proteomes" id="UP000587415"/>
    </source>
</evidence>
<evidence type="ECO:0000256" key="12">
    <source>
        <dbReference type="ARBA" id="ARBA00034430"/>
    </source>
</evidence>
<dbReference type="GO" id="GO:0015252">
    <property type="term" value="F:proton channel activity"/>
    <property type="evidence" value="ECO:0007669"/>
    <property type="project" value="InterPro"/>
</dbReference>
<dbReference type="PANTHER" id="PTHR31462">
    <property type="entry name" value="ENDOSOMAL/LYSOSOMAL POTASSIUM CHANNEL TMEM175"/>
    <property type="match status" value="1"/>
</dbReference>
<comment type="catalytic activity">
    <reaction evidence="12">
        <text>K(+)(in) = K(+)(out)</text>
        <dbReference type="Rhea" id="RHEA:29463"/>
        <dbReference type="ChEBI" id="CHEBI:29103"/>
    </reaction>
</comment>
<dbReference type="Proteomes" id="UP000587415">
    <property type="component" value="Unassembled WGS sequence"/>
</dbReference>
<keyword evidence="6" id="KW-0631">Potassium channel</keyword>
<evidence type="ECO:0000256" key="7">
    <source>
        <dbReference type="ARBA" id="ARBA00022958"/>
    </source>
</evidence>
<evidence type="ECO:0000256" key="2">
    <source>
        <dbReference type="ARBA" id="ARBA00006920"/>
    </source>
</evidence>
<name>A0A7X5YLK0_9CAUL</name>
<feature type="transmembrane region" description="Helical" evidence="13">
    <location>
        <begin position="186"/>
        <end position="202"/>
    </location>
</feature>
<keyword evidence="5 13" id="KW-0812">Transmembrane</keyword>
<feature type="transmembrane region" description="Helical" evidence="13">
    <location>
        <begin position="20"/>
        <end position="37"/>
    </location>
</feature>
<evidence type="ECO:0000256" key="6">
    <source>
        <dbReference type="ARBA" id="ARBA00022826"/>
    </source>
</evidence>
<dbReference type="Pfam" id="PF06736">
    <property type="entry name" value="TMEM175"/>
    <property type="match status" value="1"/>
</dbReference>
<evidence type="ECO:0000256" key="10">
    <source>
        <dbReference type="ARBA" id="ARBA00023136"/>
    </source>
</evidence>
<dbReference type="RefSeq" id="WP_168048194.1">
    <property type="nucleotide sequence ID" value="NZ_JAATJM010000002.1"/>
</dbReference>
<dbReference type="GO" id="GO:0005267">
    <property type="term" value="F:potassium channel activity"/>
    <property type="evidence" value="ECO:0007669"/>
    <property type="project" value="UniProtKB-KW"/>
</dbReference>